<evidence type="ECO:0000256" key="7">
    <source>
        <dbReference type="ARBA" id="ARBA00023288"/>
    </source>
</evidence>
<evidence type="ECO:0000256" key="3">
    <source>
        <dbReference type="ARBA" id="ARBA00022544"/>
    </source>
</evidence>
<feature type="domain" description="Spore germination GerAC-like C-terminal" evidence="8">
    <location>
        <begin position="206"/>
        <end position="372"/>
    </location>
</feature>
<keyword evidence="7" id="KW-0449">Lipoprotein</keyword>
<reference evidence="10 11" key="1">
    <citation type="submission" date="2021-06" db="EMBL/GenBank/DDBJ databases">
        <authorList>
            <person name="Criscuolo A."/>
        </authorList>
    </citation>
    <scope>NUCLEOTIDE SEQUENCE [LARGE SCALE GENOMIC DNA]</scope>
    <source>
        <strain evidence="11">CIP 111802</strain>
    </source>
</reference>
<evidence type="ECO:0000256" key="4">
    <source>
        <dbReference type="ARBA" id="ARBA00022729"/>
    </source>
</evidence>
<evidence type="ECO:0000259" key="8">
    <source>
        <dbReference type="Pfam" id="PF05504"/>
    </source>
</evidence>
<dbReference type="InterPro" id="IPR008844">
    <property type="entry name" value="Spore_GerAC-like"/>
</dbReference>
<proteinExistence type="inferred from homology"/>
<dbReference type="PANTHER" id="PTHR35789">
    <property type="entry name" value="SPORE GERMINATION PROTEIN B3"/>
    <property type="match status" value="1"/>
</dbReference>
<evidence type="ECO:0000259" key="9">
    <source>
        <dbReference type="Pfam" id="PF25198"/>
    </source>
</evidence>
<name>A0ABN7TIN7_9BACL</name>
<dbReference type="Pfam" id="PF25198">
    <property type="entry name" value="Spore_GerAC_N"/>
    <property type="match status" value="1"/>
</dbReference>
<protein>
    <submittedName>
        <fullName evidence="10">Spore germination protein B3</fullName>
    </submittedName>
</protein>
<evidence type="ECO:0000313" key="10">
    <source>
        <dbReference type="EMBL" id="CAG7633095.1"/>
    </source>
</evidence>
<dbReference type="InterPro" id="IPR046953">
    <property type="entry name" value="Spore_GerAC-like_C"/>
</dbReference>
<keyword evidence="5" id="KW-0472">Membrane</keyword>
<evidence type="ECO:0000256" key="5">
    <source>
        <dbReference type="ARBA" id="ARBA00023136"/>
    </source>
</evidence>
<dbReference type="EMBL" id="CAJVCE010000004">
    <property type="protein sequence ID" value="CAG7633095.1"/>
    <property type="molecule type" value="Genomic_DNA"/>
</dbReference>
<sequence>MAVAFCAIMLFMMTGCGDKAELTEFGFVQAVAVDLTREGKIALTTHFYNPTGGGETNAAVKQGQRGLNIRTEADTAFEAVRDIPIHFGRKAKWDHMRVILIGEEVAKSQSLGEVLDYFSRDHEPRATVLVLLTKGTAADYLNVDPFIEYTIGQQLRKIEESGSLYSAKTTKIPLLDLAIQLKSEAGVAVIPYVYSNDARKELTVAGIAMLKEGKLTGSTLTPGNTQYLLMLTDRYESGVIEFPCSGESKENGKESLEVVSLKTSVKPVIVNDTLEIRVRTKITGSVAELRCSSLDTKEKTKQFEDHIKKTVESGMRNMIAVLQKRKLDALGIGDQVFRKNPQLWRRWKPDWGERFADSRFVIEIEVNVLNTGMTVGNPFSK</sequence>
<evidence type="ECO:0000256" key="2">
    <source>
        <dbReference type="ARBA" id="ARBA00007886"/>
    </source>
</evidence>
<evidence type="ECO:0000256" key="6">
    <source>
        <dbReference type="ARBA" id="ARBA00023139"/>
    </source>
</evidence>
<keyword evidence="4" id="KW-0732">Signal</keyword>
<comment type="caution">
    <text evidence="10">The sequence shown here is derived from an EMBL/GenBank/DDBJ whole genome shotgun (WGS) entry which is preliminary data.</text>
</comment>
<evidence type="ECO:0000256" key="1">
    <source>
        <dbReference type="ARBA" id="ARBA00004635"/>
    </source>
</evidence>
<comment type="subcellular location">
    <subcellularLocation>
        <location evidence="1">Membrane</location>
        <topology evidence="1">Lipid-anchor</topology>
    </subcellularLocation>
</comment>
<dbReference type="InterPro" id="IPR057336">
    <property type="entry name" value="GerAC_N"/>
</dbReference>
<accession>A0ABN7TIN7</accession>
<keyword evidence="11" id="KW-1185">Reference proteome</keyword>
<dbReference type="Pfam" id="PF05504">
    <property type="entry name" value="Spore_GerAC"/>
    <property type="match status" value="1"/>
</dbReference>
<gene>
    <name evidence="10" type="primary">gerBC_3</name>
    <name evidence="10" type="ORF">PAECIP111802_01910</name>
</gene>
<keyword evidence="6" id="KW-0564">Palmitate</keyword>
<dbReference type="NCBIfam" id="TIGR02887">
    <property type="entry name" value="spore_ger_x_C"/>
    <property type="match status" value="1"/>
</dbReference>
<organism evidence="10 11">
    <name type="scientific">Paenibacillus allorhizosphaerae</name>
    <dbReference type="NCBI Taxonomy" id="2849866"/>
    <lineage>
        <taxon>Bacteria</taxon>
        <taxon>Bacillati</taxon>
        <taxon>Bacillota</taxon>
        <taxon>Bacilli</taxon>
        <taxon>Bacillales</taxon>
        <taxon>Paenibacillaceae</taxon>
        <taxon>Paenibacillus</taxon>
    </lineage>
</organism>
<evidence type="ECO:0000313" key="11">
    <source>
        <dbReference type="Proteomes" id="UP000730618"/>
    </source>
</evidence>
<feature type="domain" description="Spore germination protein N-terminal" evidence="9">
    <location>
        <begin position="18"/>
        <end position="193"/>
    </location>
</feature>
<dbReference type="PANTHER" id="PTHR35789:SF1">
    <property type="entry name" value="SPORE GERMINATION PROTEIN B3"/>
    <property type="match status" value="1"/>
</dbReference>
<dbReference type="Proteomes" id="UP000730618">
    <property type="component" value="Unassembled WGS sequence"/>
</dbReference>
<keyword evidence="3" id="KW-0309">Germination</keyword>
<comment type="similarity">
    <text evidence="2">Belongs to the GerABKC lipoprotein family.</text>
</comment>